<feature type="transmembrane region" description="Helical" evidence="1">
    <location>
        <begin position="175"/>
        <end position="196"/>
    </location>
</feature>
<dbReference type="InterPro" id="IPR029787">
    <property type="entry name" value="Nucleotide_cyclase"/>
</dbReference>
<name>A0ABQ2F0R3_9DEIO</name>
<dbReference type="NCBIfam" id="TIGR00254">
    <property type="entry name" value="GGDEF"/>
    <property type="match status" value="1"/>
</dbReference>
<evidence type="ECO:0000259" key="3">
    <source>
        <dbReference type="PROSITE" id="PS50887"/>
    </source>
</evidence>
<dbReference type="Pfam" id="PF07696">
    <property type="entry name" value="7TMR-DISMED2"/>
    <property type="match status" value="1"/>
</dbReference>
<feature type="transmembrane region" description="Helical" evidence="1">
    <location>
        <begin position="203"/>
        <end position="223"/>
    </location>
</feature>
<comment type="caution">
    <text evidence="4">The sequence shown here is derived from an EMBL/GenBank/DDBJ whole genome shotgun (WGS) entry which is preliminary data.</text>
</comment>
<dbReference type="SUPFAM" id="SSF55073">
    <property type="entry name" value="Nucleotide cyclase"/>
    <property type="match status" value="1"/>
</dbReference>
<dbReference type="RefSeq" id="WP_189011018.1">
    <property type="nucleotide sequence ID" value="NZ_BMPP01000017.1"/>
</dbReference>
<feature type="transmembrane region" description="Helical" evidence="1">
    <location>
        <begin position="353"/>
        <end position="371"/>
    </location>
</feature>
<keyword evidence="1" id="KW-0472">Membrane</keyword>
<dbReference type="InterPro" id="IPR050469">
    <property type="entry name" value="Diguanylate_Cyclase"/>
</dbReference>
<dbReference type="PANTHER" id="PTHR45138:SF24">
    <property type="entry name" value="DIGUANYLATE CYCLASE DGCC-RELATED"/>
    <property type="match status" value="1"/>
</dbReference>
<organism evidence="4 5">
    <name type="scientific">Deinococcus malanensis</name>
    <dbReference type="NCBI Taxonomy" id="1706855"/>
    <lineage>
        <taxon>Bacteria</taxon>
        <taxon>Thermotogati</taxon>
        <taxon>Deinococcota</taxon>
        <taxon>Deinococci</taxon>
        <taxon>Deinococcales</taxon>
        <taxon>Deinococcaceae</taxon>
        <taxon>Deinococcus</taxon>
    </lineage>
</organism>
<dbReference type="InterPro" id="IPR000160">
    <property type="entry name" value="GGDEF_dom"/>
</dbReference>
<dbReference type="PROSITE" id="PS50887">
    <property type="entry name" value="GGDEF"/>
    <property type="match status" value="1"/>
</dbReference>
<keyword evidence="1" id="KW-0812">Transmembrane</keyword>
<feature type="domain" description="GGDEF" evidence="3">
    <location>
        <begin position="419"/>
        <end position="546"/>
    </location>
</feature>
<evidence type="ECO:0000256" key="2">
    <source>
        <dbReference type="SAM" id="SignalP"/>
    </source>
</evidence>
<evidence type="ECO:0000256" key="1">
    <source>
        <dbReference type="SAM" id="Phobius"/>
    </source>
</evidence>
<dbReference type="InterPro" id="IPR011623">
    <property type="entry name" value="7TMR_DISM_rcpt_extracell_dom1"/>
</dbReference>
<reference evidence="5" key="1">
    <citation type="journal article" date="2019" name="Int. J. Syst. Evol. Microbiol.">
        <title>The Global Catalogue of Microorganisms (GCM) 10K type strain sequencing project: providing services to taxonomists for standard genome sequencing and annotation.</title>
        <authorList>
            <consortium name="The Broad Institute Genomics Platform"/>
            <consortium name="The Broad Institute Genome Sequencing Center for Infectious Disease"/>
            <person name="Wu L."/>
            <person name="Ma J."/>
        </authorList>
    </citation>
    <scope>NUCLEOTIDE SEQUENCE [LARGE SCALE GENOMIC DNA]</scope>
    <source>
        <strain evidence="5">JCM 30331</strain>
    </source>
</reference>
<feature type="transmembrane region" description="Helical" evidence="1">
    <location>
        <begin position="235"/>
        <end position="255"/>
    </location>
</feature>
<dbReference type="Gene3D" id="3.30.70.270">
    <property type="match status" value="1"/>
</dbReference>
<feature type="transmembrane region" description="Helical" evidence="1">
    <location>
        <begin position="292"/>
        <end position="312"/>
    </location>
</feature>
<dbReference type="Pfam" id="PF00990">
    <property type="entry name" value="GGDEF"/>
    <property type="match status" value="1"/>
</dbReference>
<dbReference type="EMBL" id="BMPP01000017">
    <property type="protein sequence ID" value="GGK37880.1"/>
    <property type="molecule type" value="Genomic_DNA"/>
</dbReference>
<dbReference type="PANTHER" id="PTHR45138">
    <property type="entry name" value="REGULATORY COMPONENTS OF SENSORY TRANSDUCTION SYSTEM"/>
    <property type="match status" value="1"/>
</dbReference>
<feature type="transmembrane region" description="Helical" evidence="1">
    <location>
        <begin position="321"/>
        <end position="341"/>
    </location>
</feature>
<proteinExistence type="predicted"/>
<keyword evidence="1" id="KW-1133">Transmembrane helix</keyword>
<keyword evidence="5" id="KW-1185">Reference proteome</keyword>
<sequence>MLAALAVFVLVFGLLWSPASAQLPRAGSGPPALEAQFQLLEARDRQFPRTVRDIPAWQDRQTPVQKVRFTGGRYWLVAEVRNPSADTAWVFNPHGSLIEQVNVRVYRPGQAVQTFRTGYRAEHPYMLHYGVDLTLRPGERTWVVAQIRSPYFASQPDFSFVPQDRYRQQVNLDNLLTLGAFGALLALTFYNLFIFAGTRNRSFFYYAAYTLTYCVAWAFTFHVPADVFGFYDLRWHYVGFFLLPVLNTLFYLHFLKLDQRLPLLGRLSRVNLWLPLALLPSCFLLLPFAHILATGVISLWLVLALVCGVASWRQGFYPARFFVFGLLALMVPATLILPANVGLIPDPVRNSELLTLLGGTLDGILLAFALADQIRLLVRDNVSHIVQLRRALHLAGTDTLTGLHNRHAFEQAVSTLDERPFLLVLMDLDGLKTVNDSLGHAQGDELLRSFARLLRDMENEHITAYRLGGDEFALIAPPEEEAALVSRLRVAEKELRSGGFPTSGLSVGVAQAGGDRAAGQVFEEADQRMYRHKHAKKADKGSSDLR</sequence>
<dbReference type="Pfam" id="PF07695">
    <property type="entry name" value="7TMR-DISM_7TM"/>
    <property type="match status" value="1"/>
</dbReference>
<dbReference type="InterPro" id="IPR043128">
    <property type="entry name" value="Rev_trsase/Diguanyl_cyclase"/>
</dbReference>
<feature type="signal peptide" evidence="2">
    <location>
        <begin position="1"/>
        <end position="21"/>
    </location>
</feature>
<gene>
    <name evidence="4" type="ORF">GCM10008955_34730</name>
</gene>
<evidence type="ECO:0000313" key="5">
    <source>
        <dbReference type="Proteomes" id="UP000647587"/>
    </source>
</evidence>
<dbReference type="CDD" id="cd01949">
    <property type="entry name" value="GGDEF"/>
    <property type="match status" value="1"/>
</dbReference>
<evidence type="ECO:0000313" key="4">
    <source>
        <dbReference type="EMBL" id="GGK37880.1"/>
    </source>
</evidence>
<feature type="transmembrane region" description="Helical" evidence="1">
    <location>
        <begin position="267"/>
        <end position="286"/>
    </location>
</feature>
<feature type="chain" id="PRO_5047125478" evidence="2">
    <location>
        <begin position="22"/>
        <end position="546"/>
    </location>
</feature>
<accession>A0ABQ2F0R3</accession>
<dbReference type="InterPro" id="IPR011622">
    <property type="entry name" value="7TMR_DISM_rcpt_extracell_dom2"/>
</dbReference>
<dbReference type="Proteomes" id="UP000647587">
    <property type="component" value="Unassembled WGS sequence"/>
</dbReference>
<protein>
    <submittedName>
        <fullName evidence="4">Diguanylate cyclase</fullName>
    </submittedName>
</protein>
<dbReference type="SMART" id="SM00267">
    <property type="entry name" value="GGDEF"/>
    <property type="match status" value="1"/>
</dbReference>
<keyword evidence="2" id="KW-0732">Signal</keyword>